<reference evidence="2 3" key="1">
    <citation type="journal article" date="2013" name="PLoS Genet.">
        <title>Comparative genome structure, secondary metabolite, and effector coding capacity across Cochliobolus pathogens.</title>
        <authorList>
            <person name="Condon B.J."/>
            <person name="Leng Y."/>
            <person name="Wu D."/>
            <person name="Bushley K.E."/>
            <person name="Ohm R.A."/>
            <person name="Otillar R."/>
            <person name="Martin J."/>
            <person name="Schackwitz W."/>
            <person name="Grimwood J."/>
            <person name="MohdZainudin N."/>
            <person name="Xue C."/>
            <person name="Wang R."/>
            <person name="Manning V.A."/>
            <person name="Dhillon B."/>
            <person name="Tu Z.J."/>
            <person name="Steffenson B.J."/>
            <person name="Salamov A."/>
            <person name="Sun H."/>
            <person name="Lowry S."/>
            <person name="LaButti K."/>
            <person name="Han J."/>
            <person name="Copeland A."/>
            <person name="Lindquist E."/>
            <person name="Barry K."/>
            <person name="Schmutz J."/>
            <person name="Baker S.E."/>
            <person name="Ciuffetti L.M."/>
            <person name="Grigoriev I.V."/>
            <person name="Zhong S."/>
            <person name="Turgeon B.G."/>
        </authorList>
    </citation>
    <scope>NUCLEOTIDE SEQUENCE [LARGE SCALE GENOMIC DNA]</scope>
    <source>
        <strain evidence="2 3">26-R-13</strain>
    </source>
</reference>
<keyword evidence="3" id="KW-1185">Reference proteome</keyword>
<dbReference type="InterPro" id="IPR014710">
    <property type="entry name" value="RmlC-like_jellyroll"/>
</dbReference>
<evidence type="ECO:0008006" key="4">
    <source>
        <dbReference type="Google" id="ProtNLM"/>
    </source>
</evidence>
<evidence type="ECO:0000256" key="1">
    <source>
        <dbReference type="SAM" id="MobiDB-lite"/>
    </source>
</evidence>
<dbReference type="InterPro" id="IPR011051">
    <property type="entry name" value="RmlC_Cupin_sf"/>
</dbReference>
<sequence length="120" mass="13217">MQLIRSSHLPESPSKQLSGPFTGSVHFDPIFFSEDGTACGNVSFAPGARSYWHIHEKGQILTEPRRLQVGDVVHIPGGEKHWHGATGNTLMVHTAISLGDCKWHEEVSEPDYEKANKSAI</sequence>
<dbReference type="PANTHER" id="PTHR43698:SF1">
    <property type="entry name" value="BLL4564 PROTEIN"/>
    <property type="match status" value="1"/>
</dbReference>
<proteinExistence type="predicted"/>
<dbReference type="KEGG" id="bze:COCCADRAFT_41954"/>
<dbReference type="GeneID" id="19149601"/>
<dbReference type="HOGENOM" id="CLU_072993_3_0_1"/>
<evidence type="ECO:0000313" key="2">
    <source>
        <dbReference type="EMBL" id="EUC27262.1"/>
    </source>
</evidence>
<dbReference type="InterPro" id="IPR047263">
    <property type="entry name" value="HNL-like_cupin"/>
</dbReference>
<dbReference type="eggNOG" id="ENOG502SGK2">
    <property type="taxonomic scope" value="Eukaryota"/>
</dbReference>
<dbReference type="AlphaFoldDB" id="W6XJE6"/>
<gene>
    <name evidence="2" type="ORF">COCCADRAFT_41954</name>
</gene>
<dbReference type="Proteomes" id="UP000053841">
    <property type="component" value="Unassembled WGS sequence"/>
</dbReference>
<protein>
    <recommendedName>
        <fullName evidence="4">Cupin 2 conserved barrel domain-containing protein</fullName>
    </recommendedName>
</protein>
<dbReference type="CDD" id="cd02233">
    <property type="entry name" value="cupin_HNL-like"/>
    <property type="match status" value="1"/>
</dbReference>
<organism evidence="2 3">
    <name type="scientific">Cochliobolus carbonum (strain 26-R-13)</name>
    <name type="common">Maize leaf spot fungus</name>
    <name type="synonym">Bipolaris zeicola</name>
    <dbReference type="NCBI Taxonomy" id="930089"/>
    <lineage>
        <taxon>Eukaryota</taxon>
        <taxon>Fungi</taxon>
        <taxon>Dikarya</taxon>
        <taxon>Ascomycota</taxon>
        <taxon>Pezizomycotina</taxon>
        <taxon>Dothideomycetes</taxon>
        <taxon>Pleosporomycetidae</taxon>
        <taxon>Pleosporales</taxon>
        <taxon>Pleosporineae</taxon>
        <taxon>Pleosporaceae</taxon>
        <taxon>Bipolaris</taxon>
    </lineage>
</organism>
<dbReference type="SUPFAM" id="SSF51182">
    <property type="entry name" value="RmlC-like cupins"/>
    <property type="match status" value="1"/>
</dbReference>
<name>W6XJE6_COCC2</name>
<evidence type="ECO:0000313" key="3">
    <source>
        <dbReference type="Proteomes" id="UP000053841"/>
    </source>
</evidence>
<feature type="region of interest" description="Disordered" evidence="1">
    <location>
        <begin position="1"/>
        <end position="20"/>
    </location>
</feature>
<accession>W6XJE6</accession>
<dbReference type="Gene3D" id="2.60.120.10">
    <property type="entry name" value="Jelly Rolls"/>
    <property type="match status" value="2"/>
</dbReference>
<dbReference type="RefSeq" id="XP_007718431.1">
    <property type="nucleotide sequence ID" value="XM_007720241.1"/>
</dbReference>
<dbReference type="PANTHER" id="PTHR43698">
    <property type="entry name" value="RIBD C-TERMINAL DOMAIN CONTAINING PROTEIN"/>
    <property type="match status" value="1"/>
</dbReference>
<dbReference type="STRING" id="930089.W6XJE6"/>
<dbReference type="OrthoDB" id="2096797at2759"/>
<dbReference type="EMBL" id="KI964966">
    <property type="protein sequence ID" value="EUC27262.1"/>
    <property type="molecule type" value="Genomic_DNA"/>
</dbReference>